<dbReference type="GO" id="GO:0005200">
    <property type="term" value="F:structural constituent of cytoskeleton"/>
    <property type="evidence" value="ECO:0007669"/>
    <property type="project" value="TreeGrafter"/>
</dbReference>
<evidence type="ECO:0000256" key="4">
    <source>
        <dbReference type="ARBA" id="ARBA00023203"/>
    </source>
</evidence>
<dbReference type="SUPFAM" id="SSF69645">
    <property type="entry name" value="Arp2/3 complex subunits"/>
    <property type="match status" value="1"/>
</dbReference>
<evidence type="ECO:0000256" key="3">
    <source>
        <dbReference type="ARBA" id="ARBA00022490"/>
    </source>
</evidence>
<comment type="caution">
    <text evidence="7">The sequence shown here is derived from an EMBL/GenBank/DDBJ whole genome shotgun (WGS) entry which is preliminary data.</text>
</comment>
<evidence type="ECO:0000256" key="5">
    <source>
        <dbReference type="ARBA" id="ARBA00023212"/>
    </source>
</evidence>
<dbReference type="Pfam" id="PF04045">
    <property type="entry name" value="P34-Arc"/>
    <property type="match status" value="1"/>
</dbReference>
<dbReference type="InterPro" id="IPR007188">
    <property type="entry name" value="ARPC2"/>
</dbReference>
<proteinExistence type="inferred from homology"/>
<comment type="subcellular location">
    <subcellularLocation>
        <location evidence="1 6">Cytoplasm</location>
        <location evidence="1 6">Cytoskeleton</location>
    </subcellularLocation>
</comment>
<keyword evidence="5 6" id="KW-0206">Cytoskeleton</keyword>
<dbReference type="InterPro" id="IPR034666">
    <property type="entry name" value="ARPC2/4"/>
</dbReference>
<dbReference type="GO" id="GO:0051015">
    <property type="term" value="F:actin filament binding"/>
    <property type="evidence" value="ECO:0007669"/>
    <property type="project" value="TreeGrafter"/>
</dbReference>
<dbReference type="GO" id="GO:0030041">
    <property type="term" value="P:actin filament polymerization"/>
    <property type="evidence" value="ECO:0007669"/>
    <property type="project" value="InterPro"/>
</dbReference>
<keyword evidence="4 6" id="KW-0009">Actin-binding</keyword>
<evidence type="ECO:0000313" key="7">
    <source>
        <dbReference type="EMBL" id="TVY38588.1"/>
    </source>
</evidence>
<evidence type="ECO:0000256" key="1">
    <source>
        <dbReference type="ARBA" id="ARBA00004245"/>
    </source>
</evidence>
<dbReference type="PANTHER" id="PTHR12058">
    <property type="entry name" value="ARP2/3 COMPLEX 34 KDA SUBUNIT"/>
    <property type="match status" value="1"/>
</dbReference>
<comment type="subunit">
    <text evidence="6">Component of the Arp2/3 complex.</text>
</comment>
<dbReference type="PANTHER" id="PTHR12058:SF0">
    <property type="entry name" value="ACTIN-RELATED PROTEIN 2_3 COMPLEX SUBUNIT 2"/>
    <property type="match status" value="1"/>
</dbReference>
<dbReference type="FunFam" id="3.30.1460.20:FF:000005">
    <property type="entry name" value="Arp2/3 complex 34 kDa subunit"/>
    <property type="match status" value="1"/>
</dbReference>
<gene>
    <name evidence="7" type="primary">arc2_0</name>
    <name evidence="7" type="ORF">LSUB1_G006013</name>
</gene>
<name>A0A8H8U8W3_9HELO</name>
<dbReference type="Gene3D" id="3.30.1460.20">
    <property type="match status" value="1"/>
</dbReference>
<accession>A0A8H8U8W3</accession>
<dbReference type="OrthoDB" id="148331at2759"/>
<dbReference type="GO" id="GO:0034314">
    <property type="term" value="P:Arp2/3 complex-mediated actin nucleation"/>
    <property type="evidence" value="ECO:0007669"/>
    <property type="project" value="InterPro"/>
</dbReference>
<dbReference type="EMBL" id="QGMJ01000274">
    <property type="protein sequence ID" value="TVY38588.1"/>
    <property type="molecule type" value="Genomic_DNA"/>
</dbReference>
<sequence length="113" mass="12651">MLLLDYQNVLIQSVLTERFSGAPPVNIDQTVSDFDGVTFHISTPETKSKILVSIQVRCYNELLKYGAQQILEREYGPYVVAPEAGYNFSVQVDLESLPDDKGAARMVLYQCTS</sequence>
<keyword evidence="8" id="KW-1185">Reference proteome</keyword>
<evidence type="ECO:0000256" key="6">
    <source>
        <dbReference type="RuleBase" id="RU364015"/>
    </source>
</evidence>
<reference evidence="7 8" key="1">
    <citation type="submission" date="2018-05" db="EMBL/GenBank/DDBJ databases">
        <title>Genome sequencing and assembly of the regulated plant pathogen Lachnellula willkommii and related sister species for the development of diagnostic species identification markers.</title>
        <authorList>
            <person name="Giroux E."/>
            <person name="Bilodeau G."/>
        </authorList>
    </citation>
    <scope>NUCLEOTIDE SEQUENCE [LARGE SCALE GENOMIC DNA]</scope>
    <source>
        <strain evidence="7 8">CBS 197.66</strain>
    </source>
</reference>
<dbReference type="GO" id="GO:0005885">
    <property type="term" value="C:Arp2/3 protein complex"/>
    <property type="evidence" value="ECO:0007669"/>
    <property type="project" value="InterPro"/>
</dbReference>
<dbReference type="AlphaFoldDB" id="A0A8H8U8W3"/>
<keyword evidence="3 6" id="KW-0963">Cytoplasm</keyword>
<dbReference type="Proteomes" id="UP000462212">
    <property type="component" value="Unassembled WGS sequence"/>
</dbReference>
<comment type="function">
    <text evidence="6">Functions as actin-binding component of the Arp2/3 complex which is involved in regulation of actin polymerization and together with an activating nucleation-promoting factor (NPF) mediates the formation of branched actin networks.</text>
</comment>
<protein>
    <recommendedName>
        <fullName evidence="6">Arp2/3 complex 34 kDa subunit</fullName>
    </recommendedName>
</protein>
<evidence type="ECO:0000256" key="2">
    <source>
        <dbReference type="ARBA" id="ARBA00007192"/>
    </source>
</evidence>
<evidence type="ECO:0000313" key="8">
    <source>
        <dbReference type="Proteomes" id="UP000462212"/>
    </source>
</evidence>
<comment type="similarity">
    <text evidence="2 6">Belongs to the ARPC2 family.</text>
</comment>
<organism evidence="7 8">
    <name type="scientific">Lachnellula subtilissima</name>
    <dbReference type="NCBI Taxonomy" id="602034"/>
    <lineage>
        <taxon>Eukaryota</taxon>
        <taxon>Fungi</taxon>
        <taxon>Dikarya</taxon>
        <taxon>Ascomycota</taxon>
        <taxon>Pezizomycotina</taxon>
        <taxon>Leotiomycetes</taxon>
        <taxon>Helotiales</taxon>
        <taxon>Lachnaceae</taxon>
        <taxon>Lachnellula</taxon>
    </lineage>
</organism>